<keyword evidence="9 11" id="KW-0675">Receptor</keyword>
<dbReference type="GO" id="GO:0071880">
    <property type="term" value="P:adenylate cyclase-activating adrenergic receptor signaling pathway"/>
    <property type="evidence" value="ECO:0007669"/>
    <property type="project" value="TreeGrafter"/>
</dbReference>
<dbReference type="Pfam" id="PF00001">
    <property type="entry name" value="7tm_1"/>
    <property type="match status" value="1"/>
</dbReference>
<sequence>MSNEFEIDVFAENFLGTIVGNILVCIAVCLVRKLRKPSNYLLVSLAVSDLCVAVLVMPMAAVYELSGAWPLGRILCDMWVALDVLACAASILNLCMISVDRYFAITKPLEYGVKRTPKRMLVYIAVVWLGAAAISIPPPVILGNEHGTAERNECVVCQNFWYQILATLGSFYIPLIVMMVVYSRIFKAAKRITNEEKRSQIYMKDRKSLADSSAHPLHHQHQQQLITPARNGSVRRASLCVVHSDSEEESRRCSDSSGKLFGVGTKTFMPVLHSGGSAGATNKVKLFLSSERKASATLGIIMSAFVICWLPFFVLAVVRPFAPEDAIPHALTSFFLWLGYANSFLNPVIYATLNKDFRTPFREILCFRCRSLQCHKNLQKKSDLAAEGLTAAFTAAIWLQRRLLMSHHSAVKVVVNENDGIAMEEEDLEAILGITPAVDEPAFGCEGGCQ</sequence>
<dbReference type="OrthoDB" id="5951059at2759"/>
<dbReference type="AlphaFoldDB" id="A0A7R9BME2"/>
<dbReference type="Proteomes" id="UP000678499">
    <property type="component" value="Unassembled WGS sequence"/>
</dbReference>
<dbReference type="InterPro" id="IPR017452">
    <property type="entry name" value="GPCR_Rhodpsn_7TM"/>
</dbReference>
<feature type="transmembrane region" description="Helical" evidence="12">
    <location>
        <begin position="298"/>
        <end position="322"/>
    </location>
</feature>
<dbReference type="Gene3D" id="1.20.1070.10">
    <property type="entry name" value="Rhodopsin 7-helix transmembrane proteins"/>
    <property type="match status" value="1"/>
</dbReference>
<dbReference type="EMBL" id="CAJPEX010000989">
    <property type="protein sequence ID" value="CAG0917881.1"/>
    <property type="molecule type" value="Genomic_DNA"/>
</dbReference>
<dbReference type="SUPFAM" id="SSF81321">
    <property type="entry name" value="Family A G protein-coupled receptor-like"/>
    <property type="match status" value="1"/>
</dbReference>
<evidence type="ECO:0000256" key="11">
    <source>
        <dbReference type="RuleBase" id="RU000688"/>
    </source>
</evidence>
<evidence type="ECO:0000256" key="6">
    <source>
        <dbReference type="ARBA" id="ARBA00023040"/>
    </source>
</evidence>
<comment type="similarity">
    <text evidence="2 11">Belongs to the G-protein coupled receptor 1 family.</text>
</comment>
<dbReference type="GO" id="GO:0004993">
    <property type="term" value="F:G protein-coupled serotonin receptor activity"/>
    <property type="evidence" value="ECO:0007669"/>
    <property type="project" value="UniProtKB-ARBA"/>
</dbReference>
<dbReference type="PANTHER" id="PTHR24248:SF199">
    <property type="entry name" value="IP13425P-RELATED"/>
    <property type="match status" value="1"/>
</dbReference>
<reference evidence="14" key="1">
    <citation type="submission" date="2020-11" db="EMBL/GenBank/DDBJ databases">
        <authorList>
            <person name="Tran Van P."/>
        </authorList>
    </citation>
    <scope>NUCLEOTIDE SEQUENCE</scope>
</reference>
<feature type="transmembrane region" description="Helical" evidence="12">
    <location>
        <begin position="160"/>
        <end position="182"/>
    </location>
</feature>
<feature type="domain" description="G-protein coupled receptors family 1 profile" evidence="13">
    <location>
        <begin position="20"/>
        <end position="350"/>
    </location>
</feature>
<keyword evidence="6 11" id="KW-0297">G-protein coupled receptor</keyword>
<evidence type="ECO:0000313" key="14">
    <source>
        <dbReference type="EMBL" id="CAD7277729.1"/>
    </source>
</evidence>
<name>A0A7R9BME2_9CRUS</name>
<evidence type="ECO:0000256" key="12">
    <source>
        <dbReference type="SAM" id="Phobius"/>
    </source>
</evidence>
<gene>
    <name evidence="14" type="ORF">NMOB1V02_LOCUS5456</name>
</gene>
<dbReference type="SMART" id="SM01381">
    <property type="entry name" value="7TM_GPCR_Srsx"/>
    <property type="match status" value="1"/>
</dbReference>
<evidence type="ECO:0000256" key="10">
    <source>
        <dbReference type="ARBA" id="ARBA00023224"/>
    </source>
</evidence>
<keyword evidence="3" id="KW-1003">Cell membrane</keyword>
<feature type="transmembrane region" description="Helical" evidence="12">
    <location>
        <begin position="78"/>
        <end position="99"/>
    </location>
</feature>
<feature type="transmembrane region" description="Helical" evidence="12">
    <location>
        <begin position="334"/>
        <end position="353"/>
    </location>
</feature>
<evidence type="ECO:0000256" key="2">
    <source>
        <dbReference type="ARBA" id="ARBA00010663"/>
    </source>
</evidence>
<keyword evidence="4 11" id="KW-0812">Transmembrane</keyword>
<dbReference type="GO" id="GO:0043410">
    <property type="term" value="P:positive regulation of MAPK cascade"/>
    <property type="evidence" value="ECO:0007669"/>
    <property type="project" value="TreeGrafter"/>
</dbReference>
<dbReference type="GO" id="GO:0004935">
    <property type="term" value="F:adrenergic receptor activity"/>
    <property type="evidence" value="ECO:0007669"/>
    <property type="project" value="InterPro"/>
</dbReference>
<dbReference type="PROSITE" id="PS00237">
    <property type="entry name" value="G_PROTEIN_RECEP_F1_1"/>
    <property type="match status" value="1"/>
</dbReference>
<feature type="transmembrane region" description="Helical" evidence="12">
    <location>
        <begin position="120"/>
        <end position="140"/>
    </location>
</feature>
<keyword evidence="10 11" id="KW-0807">Transducer</keyword>
<dbReference type="PRINTS" id="PR00237">
    <property type="entry name" value="GPCRRHODOPSN"/>
</dbReference>
<evidence type="ECO:0000256" key="7">
    <source>
        <dbReference type="ARBA" id="ARBA00023136"/>
    </source>
</evidence>
<dbReference type="GO" id="GO:0005886">
    <property type="term" value="C:plasma membrane"/>
    <property type="evidence" value="ECO:0007669"/>
    <property type="project" value="UniProtKB-SubCell"/>
</dbReference>
<dbReference type="FunFam" id="1.20.1070.10:FF:000523">
    <property type="entry name" value="5-hydroxytryptamine receptor 2B"/>
    <property type="match status" value="1"/>
</dbReference>
<evidence type="ECO:0000313" key="15">
    <source>
        <dbReference type="Proteomes" id="UP000678499"/>
    </source>
</evidence>
<dbReference type="EMBL" id="OA883026">
    <property type="protein sequence ID" value="CAD7277729.1"/>
    <property type="molecule type" value="Genomic_DNA"/>
</dbReference>
<dbReference type="CDD" id="cd15329">
    <property type="entry name" value="7tmA_5-HT7"/>
    <property type="match status" value="1"/>
</dbReference>
<keyword evidence="5 12" id="KW-1133">Transmembrane helix</keyword>
<dbReference type="InterPro" id="IPR002233">
    <property type="entry name" value="ADR_fam"/>
</dbReference>
<keyword evidence="8" id="KW-1015">Disulfide bond</keyword>
<feature type="transmembrane region" description="Helical" evidence="12">
    <location>
        <begin position="14"/>
        <end position="31"/>
    </location>
</feature>
<evidence type="ECO:0000256" key="8">
    <source>
        <dbReference type="ARBA" id="ARBA00023157"/>
    </source>
</evidence>
<dbReference type="PROSITE" id="PS50262">
    <property type="entry name" value="G_PROTEIN_RECEP_F1_2"/>
    <property type="match status" value="1"/>
</dbReference>
<organism evidence="14">
    <name type="scientific">Notodromas monacha</name>
    <dbReference type="NCBI Taxonomy" id="399045"/>
    <lineage>
        <taxon>Eukaryota</taxon>
        <taxon>Metazoa</taxon>
        <taxon>Ecdysozoa</taxon>
        <taxon>Arthropoda</taxon>
        <taxon>Crustacea</taxon>
        <taxon>Oligostraca</taxon>
        <taxon>Ostracoda</taxon>
        <taxon>Podocopa</taxon>
        <taxon>Podocopida</taxon>
        <taxon>Cypridocopina</taxon>
        <taxon>Cypridoidea</taxon>
        <taxon>Cyprididae</taxon>
        <taxon>Notodromas</taxon>
    </lineage>
</organism>
<dbReference type="InterPro" id="IPR000276">
    <property type="entry name" value="GPCR_Rhodpsn"/>
</dbReference>
<dbReference type="PRINTS" id="PR01103">
    <property type="entry name" value="ADRENERGICR"/>
</dbReference>
<evidence type="ECO:0000256" key="9">
    <source>
        <dbReference type="ARBA" id="ARBA00023170"/>
    </source>
</evidence>
<evidence type="ECO:0000256" key="4">
    <source>
        <dbReference type="ARBA" id="ARBA00022692"/>
    </source>
</evidence>
<evidence type="ECO:0000259" key="13">
    <source>
        <dbReference type="PROSITE" id="PS50262"/>
    </source>
</evidence>
<proteinExistence type="inferred from homology"/>
<comment type="subcellular location">
    <subcellularLocation>
        <location evidence="1">Cell membrane</location>
        <topology evidence="1">Multi-pass membrane protein</topology>
    </subcellularLocation>
</comment>
<protein>
    <recommendedName>
        <fullName evidence="13">G-protein coupled receptors family 1 profile domain-containing protein</fullName>
    </recommendedName>
</protein>
<keyword evidence="7 12" id="KW-0472">Membrane</keyword>
<evidence type="ECO:0000256" key="3">
    <source>
        <dbReference type="ARBA" id="ARBA00022475"/>
    </source>
</evidence>
<evidence type="ECO:0000256" key="1">
    <source>
        <dbReference type="ARBA" id="ARBA00004651"/>
    </source>
</evidence>
<keyword evidence="15" id="KW-1185">Reference proteome</keyword>
<dbReference type="PANTHER" id="PTHR24248">
    <property type="entry name" value="ADRENERGIC RECEPTOR-RELATED G-PROTEIN COUPLED RECEPTOR"/>
    <property type="match status" value="1"/>
</dbReference>
<accession>A0A7R9BME2</accession>
<evidence type="ECO:0000256" key="5">
    <source>
        <dbReference type="ARBA" id="ARBA00022989"/>
    </source>
</evidence>
<feature type="transmembrane region" description="Helical" evidence="12">
    <location>
        <begin position="40"/>
        <end position="63"/>
    </location>
</feature>